<proteinExistence type="inferred from homology"/>
<keyword evidence="7" id="KW-0408">Iron</keyword>
<evidence type="ECO:0000256" key="4">
    <source>
        <dbReference type="ARBA" id="ARBA00022723"/>
    </source>
</evidence>
<evidence type="ECO:0000256" key="7">
    <source>
        <dbReference type="ARBA" id="ARBA00023004"/>
    </source>
</evidence>
<dbReference type="SUPFAM" id="SSF52141">
    <property type="entry name" value="Uracil-DNA glycosylase-like"/>
    <property type="match status" value="1"/>
</dbReference>
<dbReference type="InterPro" id="IPR005273">
    <property type="entry name" value="Ura-DNA_glyco_family4"/>
</dbReference>
<sequence>MIRALLDGPTDHAGWRRQARALALAGVPPERVEWSVAGDTPGLFPDPVPPAPAGATLTVPRGFPPLAETVSRHRDPERFALLYGLLWRLRESPGLLAVATDPAVARAEAMARAVRRDAHKLHAFLRFREIATPDGPRFVGWFEPDHHILEAEAGFFVRRFATMRWSILTPRRSAHWDGEALALGPGGRRADAPAEDAREALWLAYYASIFNPARLKPAAMRAEMPRKYWRNLPEAALIPRLIAEAPGRVAAMVARGVSPPVAARRRAALPGALAPTPAPAPAPAPASPSGDAACVEASAAMVAMPIVAAPGAPPPAGGGATADSLSALREAALGCRACPLWKPATQMVFGEGVPGAPLMFVGEQPGDAEDLRGRPFVGPAGRLWNRALAEAGVDRAAAYVTNSVKHFKFTPTGRRRLHQRPDAGEVQACRPWLHREIALVAPRLVVALGATALNALTGHAGALGPLKGEVVAGRDGVPVLVTVHPSYLLRLPDPAARAAEYAGFVAALRRAAELAGVHGEGMDGRERR</sequence>
<evidence type="ECO:0000313" key="12">
    <source>
        <dbReference type="Proteomes" id="UP001139516"/>
    </source>
</evidence>
<gene>
    <name evidence="11" type="ORF">M0638_22100</name>
</gene>
<keyword evidence="12" id="KW-1185">Reference proteome</keyword>
<dbReference type="InterPro" id="IPR036895">
    <property type="entry name" value="Uracil-DNA_glycosylase-like_sf"/>
</dbReference>
<reference evidence="11" key="1">
    <citation type="submission" date="2022-04" db="EMBL/GenBank/DDBJ databases">
        <title>Roseomonas acroporae sp. nov., isolated from coral Acropora digitifera.</title>
        <authorList>
            <person name="Sun H."/>
        </authorList>
    </citation>
    <scope>NUCLEOTIDE SEQUENCE</scope>
    <source>
        <strain evidence="11">NAR14</strain>
    </source>
</reference>
<evidence type="ECO:0000256" key="8">
    <source>
        <dbReference type="ARBA" id="ARBA00023014"/>
    </source>
</evidence>
<keyword evidence="9" id="KW-0234">DNA repair</keyword>
<evidence type="ECO:0000256" key="1">
    <source>
        <dbReference type="ARBA" id="ARBA00006521"/>
    </source>
</evidence>
<evidence type="ECO:0000256" key="2">
    <source>
        <dbReference type="ARBA" id="ARBA00019403"/>
    </source>
</evidence>
<keyword evidence="8" id="KW-0411">Iron-sulfur</keyword>
<dbReference type="GO" id="GO:0046872">
    <property type="term" value="F:metal ion binding"/>
    <property type="evidence" value="ECO:0007669"/>
    <property type="project" value="UniProtKB-KW"/>
</dbReference>
<dbReference type="InterPro" id="IPR025404">
    <property type="entry name" value="DUF4130"/>
</dbReference>
<evidence type="ECO:0000259" key="10">
    <source>
        <dbReference type="SMART" id="SM00986"/>
    </source>
</evidence>
<evidence type="ECO:0000256" key="5">
    <source>
        <dbReference type="ARBA" id="ARBA00022763"/>
    </source>
</evidence>
<feature type="domain" description="Uracil-DNA glycosylase-like" evidence="10">
    <location>
        <begin position="349"/>
        <end position="509"/>
    </location>
</feature>
<comment type="caution">
    <text evidence="11">The sequence shown here is derived from an EMBL/GenBank/DDBJ whole genome shotgun (WGS) entry which is preliminary data.</text>
</comment>
<dbReference type="PANTHER" id="PTHR33693">
    <property type="entry name" value="TYPE-5 URACIL-DNA GLYCOSYLASE"/>
    <property type="match status" value="1"/>
</dbReference>
<dbReference type="NCBIfam" id="TIGR03915">
    <property type="entry name" value="SAM_7_link_chp"/>
    <property type="match status" value="1"/>
</dbReference>
<evidence type="ECO:0000313" key="11">
    <source>
        <dbReference type="EMBL" id="MCK8787072.1"/>
    </source>
</evidence>
<dbReference type="NCBIfam" id="TIGR00758">
    <property type="entry name" value="UDG_fam4"/>
    <property type="match status" value="1"/>
</dbReference>
<dbReference type="Pfam" id="PF03167">
    <property type="entry name" value="UDG"/>
    <property type="match status" value="1"/>
</dbReference>
<evidence type="ECO:0000256" key="3">
    <source>
        <dbReference type="ARBA" id="ARBA00022485"/>
    </source>
</evidence>
<dbReference type="GO" id="GO:0051539">
    <property type="term" value="F:4 iron, 4 sulfur cluster binding"/>
    <property type="evidence" value="ECO:0007669"/>
    <property type="project" value="UniProtKB-KW"/>
</dbReference>
<evidence type="ECO:0000256" key="6">
    <source>
        <dbReference type="ARBA" id="ARBA00022801"/>
    </source>
</evidence>
<organism evidence="11 12">
    <name type="scientific">Roseomonas acroporae</name>
    <dbReference type="NCBI Taxonomy" id="2937791"/>
    <lineage>
        <taxon>Bacteria</taxon>
        <taxon>Pseudomonadati</taxon>
        <taxon>Pseudomonadota</taxon>
        <taxon>Alphaproteobacteria</taxon>
        <taxon>Acetobacterales</taxon>
        <taxon>Roseomonadaceae</taxon>
        <taxon>Roseomonas</taxon>
    </lineage>
</organism>
<dbReference type="RefSeq" id="WP_248669127.1">
    <property type="nucleotide sequence ID" value="NZ_JALPRX010000104.1"/>
</dbReference>
<dbReference type="InterPro" id="IPR023875">
    <property type="entry name" value="DNA_repair_put"/>
</dbReference>
<keyword evidence="6" id="KW-0378">Hydrolase</keyword>
<name>A0A9X1YC71_9PROT</name>
<dbReference type="Gene3D" id="3.40.470.10">
    <property type="entry name" value="Uracil-DNA glycosylase-like domain"/>
    <property type="match status" value="1"/>
</dbReference>
<keyword evidence="5" id="KW-0227">DNA damage</keyword>
<dbReference type="GO" id="GO:0097506">
    <property type="term" value="F:deaminated base DNA N-glycosylase activity"/>
    <property type="evidence" value="ECO:0007669"/>
    <property type="project" value="UniProtKB-ARBA"/>
</dbReference>
<dbReference type="PANTHER" id="PTHR33693:SF9">
    <property type="entry name" value="TYPE-4 URACIL-DNA GLYCOSYLASE"/>
    <property type="match status" value="1"/>
</dbReference>
<dbReference type="GO" id="GO:0006281">
    <property type="term" value="P:DNA repair"/>
    <property type="evidence" value="ECO:0007669"/>
    <property type="project" value="UniProtKB-KW"/>
</dbReference>
<keyword evidence="4" id="KW-0479">Metal-binding</keyword>
<dbReference type="Pfam" id="PF13566">
    <property type="entry name" value="DUF4130"/>
    <property type="match status" value="1"/>
</dbReference>
<accession>A0A9X1YC71</accession>
<dbReference type="SMART" id="SM00986">
    <property type="entry name" value="UDG"/>
    <property type="match status" value="1"/>
</dbReference>
<evidence type="ECO:0000256" key="9">
    <source>
        <dbReference type="ARBA" id="ARBA00023204"/>
    </source>
</evidence>
<protein>
    <recommendedName>
        <fullName evidence="2">Type-4 uracil-DNA glycosylase</fullName>
    </recommendedName>
</protein>
<dbReference type="InterPro" id="IPR005122">
    <property type="entry name" value="Uracil-DNA_glycosylase-like"/>
</dbReference>
<dbReference type="InterPro" id="IPR051536">
    <property type="entry name" value="UDG_Type-4/5"/>
</dbReference>
<dbReference type="SMART" id="SM00987">
    <property type="entry name" value="UreE_C"/>
    <property type="match status" value="1"/>
</dbReference>
<dbReference type="NCBIfam" id="TIGR03914">
    <property type="entry name" value="UDG_fam_dom"/>
    <property type="match status" value="1"/>
</dbReference>
<dbReference type="AlphaFoldDB" id="A0A9X1YC71"/>
<dbReference type="Proteomes" id="UP001139516">
    <property type="component" value="Unassembled WGS sequence"/>
</dbReference>
<dbReference type="EMBL" id="JALPRX010000104">
    <property type="protein sequence ID" value="MCK8787072.1"/>
    <property type="molecule type" value="Genomic_DNA"/>
</dbReference>
<dbReference type="CDD" id="cd10030">
    <property type="entry name" value="UDG-F4_TTUDGA_SPO1dp_like"/>
    <property type="match status" value="1"/>
</dbReference>
<keyword evidence="3" id="KW-0004">4Fe-4S</keyword>
<comment type="similarity">
    <text evidence="1">Belongs to the uracil-DNA glycosylase (UDG) superfamily. Type 4 (UDGa) family.</text>
</comment>